<dbReference type="HOGENOM" id="CLU_3324695_0_0_9"/>
<reference evidence="2 3" key="2">
    <citation type="journal article" date="2011" name="Microbiology">
        <title>The genome sequence of Bacillus subtilis subsp. spizizenii W23: insights into speciation within the B. subtilis complex and into the history of B. subtilis genetics.</title>
        <authorList>
            <person name="Zeigler D.R."/>
        </authorList>
    </citation>
    <scope>NUCLEOTIDE SEQUENCE [LARGE SCALE GENOMIC DNA]</scope>
    <source>
        <strain evidence="3">ATCC 23059 / NRRL B-14472 / W23</strain>
    </source>
</reference>
<protein>
    <submittedName>
        <fullName evidence="2">Uncharacterized protein</fullName>
    </submittedName>
</protein>
<feature type="chain" id="PRO_5003141007" evidence="1">
    <location>
        <begin position="19"/>
        <end position="38"/>
    </location>
</feature>
<accession>E0TY38</accession>
<dbReference type="Proteomes" id="UP000002233">
    <property type="component" value="Chromosome"/>
</dbReference>
<reference key="1">
    <citation type="submission" date="2010-08" db="EMBL/GenBank/DDBJ databases">
        <authorList>
            <person name="Zeigler D.R."/>
        </authorList>
    </citation>
    <scope>NUCLEOTIDE SEQUENCE</scope>
    <source>
        <strain>W23</strain>
    </source>
</reference>
<dbReference type="KEGG" id="bss:BSUW23_09970"/>
<sequence length="38" mass="4166">MLILALFLMTIYAGNASAAIVKNEEKVSFTMTENQKSS</sequence>
<dbReference type="AlphaFoldDB" id="E0TY38"/>
<evidence type="ECO:0000256" key="1">
    <source>
        <dbReference type="SAM" id="SignalP"/>
    </source>
</evidence>
<gene>
    <name evidence="2" type="ordered locus">BSUW23_09970</name>
</gene>
<proteinExistence type="predicted"/>
<name>E0TY38_BACSH</name>
<keyword evidence="1" id="KW-0732">Signal</keyword>
<evidence type="ECO:0000313" key="2">
    <source>
        <dbReference type="EMBL" id="ADM38038.1"/>
    </source>
</evidence>
<dbReference type="EMBL" id="CP002183">
    <property type="protein sequence ID" value="ADM38038.1"/>
    <property type="molecule type" value="Genomic_DNA"/>
</dbReference>
<evidence type="ECO:0000313" key="3">
    <source>
        <dbReference type="Proteomes" id="UP000002233"/>
    </source>
</evidence>
<feature type="signal peptide" evidence="1">
    <location>
        <begin position="1"/>
        <end position="18"/>
    </location>
</feature>
<organism evidence="2 3">
    <name type="scientific">Bacillus spizizenii (strain ATCC 23059 / NRRL B-14472 / W23)</name>
    <name type="common">Bacillus subtilis subsp. spizizenii</name>
    <dbReference type="NCBI Taxonomy" id="655816"/>
    <lineage>
        <taxon>Bacteria</taxon>
        <taxon>Bacillati</taxon>
        <taxon>Bacillota</taxon>
        <taxon>Bacilli</taxon>
        <taxon>Bacillales</taxon>
        <taxon>Bacillaceae</taxon>
        <taxon>Bacillus</taxon>
    </lineage>
</organism>